<dbReference type="PANTHER" id="PTHR34846">
    <property type="entry name" value="4-CARBOXYMUCONOLACTONE DECARBOXYLASE FAMILY PROTEIN (AFU_ORTHOLOGUE AFUA_6G11590)"/>
    <property type="match status" value="1"/>
</dbReference>
<protein>
    <recommendedName>
        <fullName evidence="2">Carboxymuconolactone decarboxylase-like domain-containing protein</fullName>
    </recommendedName>
</protein>
<organism evidence="1">
    <name type="scientific">marine metagenome</name>
    <dbReference type="NCBI Taxonomy" id="408172"/>
    <lineage>
        <taxon>unclassified sequences</taxon>
        <taxon>metagenomes</taxon>
        <taxon>ecological metagenomes</taxon>
    </lineage>
</organism>
<evidence type="ECO:0000313" key="1">
    <source>
        <dbReference type="EMBL" id="SUZ52751.1"/>
    </source>
</evidence>
<reference evidence="1" key="1">
    <citation type="submission" date="2018-05" db="EMBL/GenBank/DDBJ databases">
        <authorList>
            <person name="Lanie J.A."/>
            <person name="Ng W.-L."/>
            <person name="Kazmierczak K.M."/>
            <person name="Andrzejewski T.M."/>
            <person name="Davidsen T.M."/>
            <person name="Wayne K.J."/>
            <person name="Tettelin H."/>
            <person name="Glass J.I."/>
            <person name="Rusch D."/>
            <person name="Podicherti R."/>
            <person name="Tsui H.-C.T."/>
            <person name="Winkler M.E."/>
        </authorList>
    </citation>
    <scope>NUCLEOTIDE SEQUENCE</scope>
</reference>
<proteinExistence type="predicted"/>
<dbReference type="InterPro" id="IPR029032">
    <property type="entry name" value="AhpD-like"/>
</dbReference>
<evidence type="ECO:0008006" key="2">
    <source>
        <dbReference type="Google" id="ProtNLM"/>
    </source>
</evidence>
<sequence length="189" mass="20234">MSRLETRALDQLTEDQLAVLKAINSGPRGGGTPIGLVGPFEVWVRAPRIGMAVQALGGVARFETSIAEDVKEVAICVVGAHHQAKFEFAAHARLAQAAGVDAAAIENIRVGRVPVLEGAQRVAWSVATELMDAHRLNEATYARAISQWNEEGLIELVSVVGYYCLVSLTLNAFDVPVLDTMEDPFPAVS</sequence>
<dbReference type="PANTHER" id="PTHR34846:SF11">
    <property type="entry name" value="4-CARBOXYMUCONOLACTONE DECARBOXYLASE FAMILY PROTEIN (AFU_ORTHOLOGUE AFUA_6G11590)"/>
    <property type="match status" value="1"/>
</dbReference>
<dbReference type="Gene3D" id="1.20.1290.10">
    <property type="entry name" value="AhpD-like"/>
    <property type="match status" value="1"/>
</dbReference>
<accession>A0A381NDT3</accession>
<name>A0A381NDT3_9ZZZZ</name>
<dbReference type="EMBL" id="UINC01000292">
    <property type="protein sequence ID" value="SUZ52751.1"/>
    <property type="molecule type" value="Genomic_DNA"/>
</dbReference>
<dbReference type="SUPFAM" id="SSF69118">
    <property type="entry name" value="AhpD-like"/>
    <property type="match status" value="1"/>
</dbReference>
<gene>
    <name evidence="1" type="ORF">METZ01_LOCUS5605</name>
</gene>
<dbReference type="AlphaFoldDB" id="A0A381NDT3"/>